<dbReference type="CDD" id="cd08445">
    <property type="entry name" value="PBP2_BenM_CatM_CatR"/>
    <property type="match status" value="1"/>
</dbReference>
<reference evidence="6 7" key="1">
    <citation type="journal article" date="2020" name="G3 (Bethesda)">
        <title>CeMbio - The Caenorhabditis elegans Microbiome Resource.</title>
        <authorList>
            <person name="Dirksen P."/>
            <person name="Assie A."/>
            <person name="Zimmermann J."/>
            <person name="Zhang F."/>
            <person name="Tietje A.M."/>
            <person name="Marsh S.A."/>
            <person name="Felix M.A."/>
            <person name="Shapira M."/>
            <person name="Kaleta C."/>
            <person name="Schulenburg H."/>
            <person name="Samuel B."/>
        </authorList>
    </citation>
    <scope>NUCLEOTIDE SEQUENCE [LARGE SCALE GENOMIC DNA]</scope>
    <source>
        <strain evidence="6 7">BIGb0172</strain>
    </source>
</reference>
<keyword evidence="2" id="KW-0805">Transcription regulation</keyword>
<evidence type="ECO:0000256" key="2">
    <source>
        <dbReference type="ARBA" id="ARBA00023015"/>
    </source>
</evidence>
<accession>A0A7G5EH38</accession>
<dbReference type="Gene3D" id="1.10.10.10">
    <property type="entry name" value="Winged helix-like DNA-binding domain superfamily/Winged helix DNA-binding domain"/>
    <property type="match status" value="1"/>
</dbReference>
<dbReference type="Gene3D" id="3.40.190.10">
    <property type="entry name" value="Periplasmic binding protein-like II"/>
    <property type="match status" value="2"/>
</dbReference>
<dbReference type="InterPro" id="IPR036390">
    <property type="entry name" value="WH_DNA-bd_sf"/>
</dbReference>
<gene>
    <name evidence="6" type="ORF">HS961_11000</name>
</gene>
<evidence type="ECO:0000259" key="5">
    <source>
        <dbReference type="PROSITE" id="PS50931"/>
    </source>
</evidence>
<name>A0A7G5EH38_9BURK</name>
<dbReference type="RefSeq" id="WP_182327860.1">
    <property type="nucleotide sequence ID" value="NZ_CP058554.1"/>
</dbReference>
<evidence type="ECO:0000256" key="1">
    <source>
        <dbReference type="ARBA" id="ARBA00009437"/>
    </source>
</evidence>
<dbReference type="InterPro" id="IPR005119">
    <property type="entry name" value="LysR_subst-bd"/>
</dbReference>
<protein>
    <submittedName>
        <fullName evidence="6">LysR family transcriptional regulator</fullName>
    </submittedName>
</protein>
<proteinExistence type="inferred from homology"/>
<dbReference type="PRINTS" id="PR00039">
    <property type="entry name" value="HTHLYSR"/>
</dbReference>
<dbReference type="Pfam" id="PF03466">
    <property type="entry name" value="LysR_substrate"/>
    <property type="match status" value="1"/>
</dbReference>
<feature type="domain" description="HTH lysR-type" evidence="5">
    <location>
        <begin position="1"/>
        <end position="58"/>
    </location>
</feature>
<dbReference type="PROSITE" id="PS50931">
    <property type="entry name" value="HTH_LYSR"/>
    <property type="match status" value="1"/>
</dbReference>
<organism evidence="6 7">
    <name type="scientific">Comamonas piscis</name>
    <dbReference type="NCBI Taxonomy" id="1562974"/>
    <lineage>
        <taxon>Bacteria</taxon>
        <taxon>Pseudomonadati</taxon>
        <taxon>Pseudomonadota</taxon>
        <taxon>Betaproteobacteria</taxon>
        <taxon>Burkholderiales</taxon>
        <taxon>Comamonadaceae</taxon>
        <taxon>Comamonas</taxon>
    </lineage>
</organism>
<dbReference type="Pfam" id="PF00126">
    <property type="entry name" value="HTH_1"/>
    <property type="match status" value="1"/>
</dbReference>
<evidence type="ECO:0000313" key="7">
    <source>
        <dbReference type="Proteomes" id="UP000515240"/>
    </source>
</evidence>
<dbReference type="SUPFAM" id="SSF53850">
    <property type="entry name" value="Periplasmic binding protein-like II"/>
    <property type="match status" value="1"/>
</dbReference>
<evidence type="ECO:0000256" key="4">
    <source>
        <dbReference type="ARBA" id="ARBA00023163"/>
    </source>
</evidence>
<comment type="similarity">
    <text evidence="1">Belongs to the LysR transcriptional regulatory family.</text>
</comment>
<keyword evidence="7" id="KW-1185">Reference proteome</keyword>
<dbReference type="Proteomes" id="UP000515240">
    <property type="component" value="Chromosome"/>
</dbReference>
<dbReference type="KEGG" id="cpis:HS961_11000"/>
<dbReference type="SUPFAM" id="SSF46785">
    <property type="entry name" value="Winged helix' DNA-binding domain"/>
    <property type="match status" value="1"/>
</dbReference>
<dbReference type="PANTHER" id="PTHR30346">
    <property type="entry name" value="TRANSCRIPTIONAL DUAL REGULATOR HCAR-RELATED"/>
    <property type="match status" value="1"/>
</dbReference>
<dbReference type="FunFam" id="1.10.10.10:FF:000001">
    <property type="entry name" value="LysR family transcriptional regulator"/>
    <property type="match status" value="1"/>
</dbReference>
<keyword evidence="3" id="KW-0238">DNA-binding</keyword>
<dbReference type="InterPro" id="IPR036388">
    <property type="entry name" value="WH-like_DNA-bd_sf"/>
</dbReference>
<dbReference type="PANTHER" id="PTHR30346:SF17">
    <property type="entry name" value="LYSR FAMILY TRANSCRIPTIONAL REGULATOR"/>
    <property type="match status" value="1"/>
</dbReference>
<dbReference type="GO" id="GO:0003677">
    <property type="term" value="F:DNA binding"/>
    <property type="evidence" value="ECO:0007669"/>
    <property type="project" value="UniProtKB-KW"/>
</dbReference>
<keyword evidence="4" id="KW-0804">Transcription</keyword>
<sequence length="317" mass="35691">MDLRHIRYFVAVATTRNFTRAAEQMHIAQPPFSRQIQQLEDELGVQLIQRNSRPVRLTEAGRLFYEQSLQVLQRVDQMKSAARQVGLNQRQSISIAYVASTLYGGLPMLVRMFRKRYPDTDVHLVDMGSIQQIQELRSGRIDLGFGRIRTNDTSVARTVLREEKLVLAIAPGTPLAADTGRIRLPELAGQRLIVYPKDPRPSFADHVLGLLHDQGIQPAEVHEVRELQAGLGLVAAEMGVCIVPAAARLRSDLVYRLIDDERATSPIILSHRVNDDSWYIAAIKELTAEMYAQNPPWLDFETNAFPAGEMYGLVGKR</sequence>
<dbReference type="EMBL" id="CP058554">
    <property type="protein sequence ID" value="QMV73313.1"/>
    <property type="molecule type" value="Genomic_DNA"/>
</dbReference>
<dbReference type="GO" id="GO:0032993">
    <property type="term" value="C:protein-DNA complex"/>
    <property type="evidence" value="ECO:0007669"/>
    <property type="project" value="TreeGrafter"/>
</dbReference>
<dbReference type="AlphaFoldDB" id="A0A7G5EH38"/>
<dbReference type="InterPro" id="IPR000847">
    <property type="entry name" value="LysR_HTH_N"/>
</dbReference>
<dbReference type="GO" id="GO:0003700">
    <property type="term" value="F:DNA-binding transcription factor activity"/>
    <property type="evidence" value="ECO:0007669"/>
    <property type="project" value="InterPro"/>
</dbReference>
<evidence type="ECO:0000256" key="3">
    <source>
        <dbReference type="ARBA" id="ARBA00023125"/>
    </source>
</evidence>
<evidence type="ECO:0000313" key="6">
    <source>
        <dbReference type="EMBL" id="QMV73313.1"/>
    </source>
</evidence>